<dbReference type="KEGG" id="mdn:JT25_023485"/>
<keyword evidence="2" id="KW-1185">Reference proteome</keyword>
<accession>A0A140E7N8</accession>
<proteinExistence type="predicted"/>
<protein>
    <submittedName>
        <fullName evidence="1">Uncharacterized protein</fullName>
    </submittedName>
</protein>
<organism evidence="1 2">
    <name type="scientific">Methylomonas denitrificans</name>
    <dbReference type="NCBI Taxonomy" id="1538553"/>
    <lineage>
        <taxon>Bacteria</taxon>
        <taxon>Pseudomonadati</taxon>
        <taxon>Pseudomonadota</taxon>
        <taxon>Gammaproteobacteria</taxon>
        <taxon>Methylococcales</taxon>
        <taxon>Methylococcaceae</taxon>
        <taxon>Methylomonas</taxon>
    </lineage>
</organism>
<dbReference type="EMBL" id="CP014476">
    <property type="protein sequence ID" value="AMK79412.1"/>
    <property type="molecule type" value="Genomic_DNA"/>
</dbReference>
<sequence>MGMIGDMDTIDGITIITATITGHILECIVRREWDITLPRRRAISHGRRWIITATRRGPCPDMTTGIAGDQAIANRRN</sequence>
<evidence type="ECO:0000313" key="2">
    <source>
        <dbReference type="Proteomes" id="UP000030512"/>
    </source>
</evidence>
<gene>
    <name evidence="1" type="ORF">JT25_023485</name>
</gene>
<dbReference type="Proteomes" id="UP000030512">
    <property type="component" value="Chromosome"/>
</dbReference>
<dbReference type="AlphaFoldDB" id="A0A140E7N8"/>
<evidence type="ECO:0000313" key="1">
    <source>
        <dbReference type="EMBL" id="AMK79412.1"/>
    </source>
</evidence>
<reference evidence="1 2" key="1">
    <citation type="journal article" date="2015" name="Environ. Microbiol.">
        <title>Methane oxidation coupled to nitrate reduction under hypoxia by the Gammaproteobacterium Methylomonas denitrificans, sp. nov. type strain FJG1.</title>
        <authorList>
            <person name="Kits K.D."/>
            <person name="Klotz M.G."/>
            <person name="Stein L.Y."/>
        </authorList>
    </citation>
    <scope>NUCLEOTIDE SEQUENCE [LARGE SCALE GENOMIC DNA]</scope>
    <source>
        <strain evidence="1 2">FJG1</strain>
    </source>
</reference>
<name>A0A140E7N8_9GAMM</name>